<evidence type="ECO:0008006" key="3">
    <source>
        <dbReference type="Google" id="ProtNLM"/>
    </source>
</evidence>
<dbReference type="InParanoid" id="A0A7C8MPT8"/>
<comment type="caution">
    <text evidence="1">The sequence shown here is derived from an EMBL/GenBank/DDBJ whole genome shotgun (WGS) entry which is preliminary data.</text>
</comment>
<dbReference type="EMBL" id="WUBL01000120">
    <property type="protein sequence ID" value="KAF2965287.1"/>
    <property type="molecule type" value="Genomic_DNA"/>
</dbReference>
<reference evidence="1 2" key="1">
    <citation type="submission" date="2019-12" db="EMBL/GenBank/DDBJ databases">
        <title>Draft genome sequence of the ascomycete Xylaria multiplex DSM 110363.</title>
        <authorList>
            <person name="Buettner E."/>
            <person name="Kellner H."/>
        </authorList>
    </citation>
    <scope>NUCLEOTIDE SEQUENCE [LARGE SCALE GENOMIC DNA]</scope>
    <source>
        <strain evidence="1 2">DSM 110363</strain>
    </source>
</reference>
<evidence type="ECO:0000313" key="2">
    <source>
        <dbReference type="Proteomes" id="UP000481858"/>
    </source>
</evidence>
<protein>
    <recommendedName>
        <fullName evidence="3">Condensation domain-containing protein</fullName>
    </recommendedName>
</protein>
<dbReference type="Gene3D" id="3.30.559.10">
    <property type="entry name" value="Chloramphenicol acetyltransferase-like domain"/>
    <property type="match status" value="1"/>
</dbReference>
<sequence length="507" mass="55315">MSSTTLSSTSIKGFSRPLGNLEGFFKSLSDSGKPLNREHWVIHFVLSLKFPPFVTDPIPHLQYAWEILRLRHPTLGAILQEPESNNSRGSLSVGPLNIREWTDNTFIVCPEYADADQLFSTLYPTPTATCYWLPTSCEFVIRSSHWRIDGVGMASLGHEFMTTLAKVVTTNAGAPARDLFLTELLSSPSSVPPSLEDLAIAQSHSKSGEGDPILEAGADELVSIFLRGVPSIGLPTRDPSTAGTVPGPSARVMTSLDVEKTTQVSAACRKMDIKVTSAVHAAIVRVTARFPQHPLCKSYAAFVPVDLRRALDKTATTHTKNVSKVVGLYFSGLPLCVENVFTKSFEEVAQDLATVYGRDLSRFWSPRPSAETQTGDLEGKTIGLLDLAEPYVRRTTALFNSPVPEGLPPVQTPDLSSLGRMESSIKKEYADESNDPNGNRKVEVIDFWVGTEMLTRNVQFHVWSWDGSLRLGASFNTSFYDKGFVAEVMQGVIAELLDGCGIGNGSV</sequence>
<dbReference type="Gene3D" id="3.30.559.30">
    <property type="entry name" value="Nonribosomal peptide synthetase, condensation domain"/>
    <property type="match status" value="2"/>
</dbReference>
<dbReference type="PANTHER" id="PTHR42034">
    <property type="entry name" value="CHROMOSOME 7, WHOLE GENOME SHOTGUN SEQUENCE-RELATED"/>
    <property type="match status" value="1"/>
</dbReference>
<dbReference type="AlphaFoldDB" id="A0A7C8MPT8"/>
<name>A0A7C8MPT8_9PEZI</name>
<proteinExistence type="predicted"/>
<dbReference type="PANTHER" id="PTHR42034:SF1">
    <property type="entry name" value="CONDENSATION DOMAIN-CONTAINING PROTEIN"/>
    <property type="match status" value="1"/>
</dbReference>
<dbReference type="InterPro" id="IPR023213">
    <property type="entry name" value="CAT-like_dom_sf"/>
</dbReference>
<dbReference type="SUPFAM" id="SSF52777">
    <property type="entry name" value="CoA-dependent acyltransferases"/>
    <property type="match status" value="1"/>
</dbReference>
<organism evidence="1 2">
    <name type="scientific">Xylaria multiplex</name>
    <dbReference type="NCBI Taxonomy" id="323545"/>
    <lineage>
        <taxon>Eukaryota</taxon>
        <taxon>Fungi</taxon>
        <taxon>Dikarya</taxon>
        <taxon>Ascomycota</taxon>
        <taxon>Pezizomycotina</taxon>
        <taxon>Sordariomycetes</taxon>
        <taxon>Xylariomycetidae</taxon>
        <taxon>Xylariales</taxon>
        <taxon>Xylariaceae</taxon>
        <taxon>Xylaria</taxon>
    </lineage>
</organism>
<dbReference type="Proteomes" id="UP000481858">
    <property type="component" value="Unassembled WGS sequence"/>
</dbReference>
<keyword evidence="2" id="KW-1185">Reference proteome</keyword>
<dbReference type="OrthoDB" id="10000533at2759"/>
<accession>A0A7C8MPT8</accession>
<gene>
    <name evidence="1" type="ORF">GQX73_g8294</name>
</gene>
<evidence type="ECO:0000313" key="1">
    <source>
        <dbReference type="EMBL" id="KAF2965287.1"/>
    </source>
</evidence>